<name>A0A8X6W1G8_TRICX</name>
<proteinExistence type="predicted"/>
<accession>A0A8X6W1G8</accession>
<evidence type="ECO:0000313" key="2">
    <source>
        <dbReference type="Proteomes" id="UP000887159"/>
    </source>
</evidence>
<evidence type="ECO:0000313" key="1">
    <source>
        <dbReference type="EMBL" id="GFY26196.1"/>
    </source>
</evidence>
<protein>
    <submittedName>
        <fullName evidence="1">Transposable element Tcb2 transposase</fullName>
    </submittedName>
</protein>
<sequence>MMEAGWPARRIAHKLGRSDCVEMRCWDQWVQEMSFTRRSRQTSSRENHHIVRNARVQSTTLSTAIQAPVAPSLGAPVSSRAIKRHLAEGLLPLMPTHRRLRSE</sequence>
<keyword evidence="2" id="KW-1185">Reference proteome</keyword>
<gene>
    <name evidence="1" type="primary">X975_14237</name>
    <name evidence="1" type="ORF">TNCV_355121</name>
</gene>
<reference evidence="1" key="1">
    <citation type="submission" date="2020-08" db="EMBL/GenBank/DDBJ databases">
        <title>Multicomponent nature underlies the extraordinary mechanical properties of spider dragline silk.</title>
        <authorList>
            <person name="Kono N."/>
            <person name="Nakamura H."/>
            <person name="Mori M."/>
            <person name="Yoshida Y."/>
            <person name="Ohtoshi R."/>
            <person name="Malay A.D."/>
            <person name="Moran D.A.P."/>
            <person name="Tomita M."/>
            <person name="Numata K."/>
            <person name="Arakawa K."/>
        </authorList>
    </citation>
    <scope>NUCLEOTIDE SEQUENCE</scope>
</reference>
<dbReference type="AlphaFoldDB" id="A0A8X6W1G8"/>
<dbReference type="EMBL" id="BMAU01021374">
    <property type="protein sequence ID" value="GFY26196.1"/>
    <property type="molecule type" value="Genomic_DNA"/>
</dbReference>
<comment type="caution">
    <text evidence="1">The sequence shown here is derived from an EMBL/GenBank/DDBJ whole genome shotgun (WGS) entry which is preliminary data.</text>
</comment>
<organism evidence="1 2">
    <name type="scientific">Trichonephila clavipes</name>
    <name type="common">Golden silk orbweaver</name>
    <name type="synonym">Nephila clavipes</name>
    <dbReference type="NCBI Taxonomy" id="2585209"/>
    <lineage>
        <taxon>Eukaryota</taxon>
        <taxon>Metazoa</taxon>
        <taxon>Ecdysozoa</taxon>
        <taxon>Arthropoda</taxon>
        <taxon>Chelicerata</taxon>
        <taxon>Arachnida</taxon>
        <taxon>Araneae</taxon>
        <taxon>Araneomorphae</taxon>
        <taxon>Entelegynae</taxon>
        <taxon>Araneoidea</taxon>
        <taxon>Nephilidae</taxon>
        <taxon>Trichonephila</taxon>
    </lineage>
</organism>
<dbReference type="Proteomes" id="UP000887159">
    <property type="component" value="Unassembled WGS sequence"/>
</dbReference>